<feature type="region of interest" description="Disordered" evidence="1">
    <location>
        <begin position="67"/>
        <end position="135"/>
    </location>
</feature>
<gene>
    <name evidence="3" type="ORF">GLX27_002002</name>
</gene>
<accession>A0ABY8EP29</accession>
<proteinExistence type="predicted"/>
<keyword evidence="2" id="KW-0472">Membrane</keyword>
<evidence type="ECO:0000313" key="4">
    <source>
        <dbReference type="Proteomes" id="UP000818624"/>
    </source>
</evidence>
<evidence type="ECO:0000256" key="1">
    <source>
        <dbReference type="SAM" id="MobiDB-lite"/>
    </source>
</evidence>
<dbReference type="Proteomes" id="UP000818624">
    <property type="component" value="Chromosome 2"/>
</dbReference>
<feature type="compositionally biased region" description="Low complexity" evidence="1">
    <location>
        <begin position="77"/>
        <end position="91"/>
    </location>
</feature>
<evidence type="ECO:0000256" key="2">
    <source>
        <dbReference type="SAM" id="Phobius"/>
    </source>
</evidence>
<feature type="transmembrane region" description="Helical" evidence="2">
    <location>
        <begin position="31"/>
        <end position="51"/>
    </location>
</feature>
<feature type="region of interest" description="Disordered" evidence="1">
    <location>
        <begin position="184"/>
        <end position="214"/>
    </location>
</feature>
<feature type="compositionally biased region" description="Low complexity" evidence="1">
    <location>
        <begin position="108"/>
        <end position="135"/>
    </location>
</feature>
<feature type="transmembrane region" description="Helical" evidence="2">
    <location>
        <begin position="256"/>
        <end position="280"/>
    </location>
</feature>
<keyword evidence="4" id="KW-1185">Reference proteome</keyword>
<keyword evidence="2" id="KW-1133">Transmembrane helix</keyword>
<dbReference type="EMBL" id="CP046235">
    <property type="protein sequence ID" value="WFD47351.1"/>
    <property type="molecule type" value="Genomic_DNA"/>
</dbReference>
<reference evidence="3 4" key="1">
    <citation type="journal article" date="2020" name="Elife">
        <title>Loss of centromere function drives karyotype evolution in closely related Malassezia species.</title>
        <authorList>
            <person name="Sankaranarayanan S.R."/>
            <person name="Ianiri G."/>
            <person name="Coelho M.A."/>
            <person name="Reza M.H."/>
            <person name="Thimmappa B.C."/>
            <person name="Ganguly P."/>
            <person name="Vadnala R.N."/>
            <person name="Sun S."/>
            <person name="Siddharthan R."/>
            <person name="Tellgren-Roth C."/>
            <person name="Dawson T.L."/>
            <person name="Heitman J."/>
            <person name="Sanyal K."/>
        </authorList>
    </citation>
    <scope>NUCLEOTIDE SEQUENCE [LARGE SCALE GENOMIC DNA]</scope>
    <source>
        <strain evidence="3">CBS14141</strain>
    </source>
</reference>
<evidence type="ECO:0000313" key="3">
    <source>
        <dbReference type="EMBL" id="WFD47351.1"/>
    </source>
</evidence>
<name>A0ABY8EP29_MALFU</name>
<keyword evidence="2" id="KW-0812">Transmembrane</keyword>
<organism evidence="3 4">
    <name type="scientific">Malassezia furfur</name>
    <name type="common">Pityriasis versicolor infection agent</name>
    <name type="synonym">Pityrosporum furfur</name>
    <dbReference type="NCBI Taxonomy" id="55194"/>
    <lineage>
        <taxon>Eukaryota</taxon>
        <taxon>Fungi</taxon>
        <taxon>Dikarya</taxon>
        <taxon>Basidiomycota</taxon>
        <taxon>Ustilaginomycotina</taxon>
        <taxon>Malasseziomycetes</taxon>
        <taxon>Malasseziales</taxon>
        <taxon>Malasseziaceae</taxon>
        <taxon>Malassezia</taxon>
    </lineage>
</organism>
<protein>
    <recommendedName>
        <fullName evidence="5">Transmembrane protein</fullName>
    </recommendedName>
</protein>
<feature type="compositionally biased region" description="Low complexity" evidence="1">
    <location>
        <begin position="187"/>
        <end position="213"/>
    </location>
</feature>
<evidence type="ECO:0008006" key="5">
    <source>
        <dbReference type="Google" id="ProtNLM"/>
    </source>
</evidence>
<sequence>MREDSAERADVEHHAPLDAAAQRLALDKKQVVAFAAITFVGGMAAAMAYTLRRKPPMDAVAPLAHTARSPAEHAHTHVAQATHAPAHAPAPRSSGARIVDVRTQRPEVSAPAPSTPVTTASTANEAAANEAAANAPAPLAEAAKQGPLAIFREMNAAIFSAFRSSPASPSATAPASGGIRALRAARSPAPGTQAPGAPASSAPASSAPTQSTAHAVGLRTATSNQGIGVLHKTPQTLPPGVAPAAAQAGARNDGPLLAFGAFSLATAIVGGVSLAVVFAVRQALNISTVEEFADWMHERMPRLGRGEVLSRYTAAIDSGPEPSEWVGMLPDDVTERMNHTEDPFEWAQLAQLQLDYEHAHHQKERAERRKLRAARAE</sequence>